<dbReference type="Pfam" id="PF24968">
    <property type="entry name" value="DUF7770"/>
    <property type="match status" value="1"/>
</dbReference>
<evidence type="ECO:0000259" key="1">
    <source>
        <dbReference type="Pfam" id="PF24968"/>
    </source>
</evidence>
<protein>
    <recommendedName>
        <fullName evidence="1">DUF7770 domain-containing protein</fullName>
    </recommendedName>
</protein>
<proteinExistence type="predicted"/>
<sequence>MATNYVFGVFWTPGPSGCRYWCTMVLRCMERVGFVQMGSATGFEQYIYILNSQDPVKYPLPLRKGIFLRSKSMICHLKAMYGLILWDSVSRTAIIAHGGC</sequence>
<dbReference type="InParanoid" id="A0A0H2SLZ7"/>
<name>A0A0H2SLZ7_9AGAM</name>
<accession>A0A0H2SLZ7</accession>
<reference evidence="2 3" key="1">
    <citation type="submission" date="2015-04" db="EMBL/GenBank/DDBJ databases">
        <title>Complete genome sequence of Schizopora paradoxa KUC8140, a cosmopolitan wood degrader in East Asia.</title>
        <authorList>
            <consortium name="DOE Joint Genome Institute"/>
            <person name="Min B."/>
            <person name="Park H."/>
            <person name="Jang Y."/>
            <person name="Kim J.-J."/>
            <person name="Kim K.H."/>
            <person name="Pangilinan J."/>
            <person name="Lipzen A."/>
            <person name="Riley R."/>
            <person name="Grigoriev I.V."/>
            <person name="Spatafora J.W."/>
            <person name="Choi I.-G."/>
        </authorList>
    </citation>
    <scope>NUCLEOTIDE SEQUENCE [LARGE SCALE GENOMIC DNA]</scope>
    <source>
        <strain evidence="2 3">KUC8140</strain>
    </source>
</reference>
<dbReference type="InterPro" id="IPR056672">
    <property type="entry name" value="DUF7770"/>
</dbReference>
<keyword evidence="3" id="KW-1185">Reference proteome</keyword>
<dbReference type="AlphaFoldDB" id="A0A0H2SLZ7"/>
<gene>
    <name evidence="2" type="ORF">SCHPADRAFT_900081</name>
</gene>
<dbReference type="EMBL" id="KQ085898">
    <property type="protein sequence ID" value="KLO18096.1"/>
    <property type="molecule type" value="Genomic_DNA"/>
</dbReference>
<evidence type="ECO:0000313" key="2">
    <source>
        <dbReference type="EMBL" id="KLO18096.1"/>
    </source>
</evidence>
<organism evidence="2 3">
    <name type="scientific">Schizopora paradoxa</name>
    <dbReference type="NCBI Taxonomy" id="27342"/>
    <lineage>
        <taxon>Eukaryota</taxon>
        <taxon>Fungi</taxon>
        <taxon>Dikarya</taxon>
        <taxon>Basidiomycota</taxon>
        <taxon>Agaricomycotina</taxon>
        <taxon>Agaricomycetes</taxon>
        <taxon>Hymenochaetales</taxon>
        <taxon>Schizoporaceae</taxon>
        <taxon>Schizopora</taxon>
    </lineage>
</organism>
<evidence type="ECO:0000313" key="3">
    <source>
        <dbReference type="Proteomes" id="UP000053477"/>
    </source>
</evidence>
<feature type="domain" description="DUF7770" evidence="1">
    <location>
        <begin position="12"/>
        <end position="68"/>
    </location>
</feature>
<dbReference type="Proteomes" id="UP000053477">
    <property type="component" value="Unassembled WGS sequence"/>
</dbReference>